<dbReference type="Proteomes" id="UP000660885">
    <property type="component" value="Unassembled WGS sequence"/>
</dbReference>
<gene>
    <name evidence="2" type="ORF">JMJ56_30055</name>
</gene>
<name>A0ABS1UC27_9PROT</name>
<proteinExistence type="predicted"/>
<keyword evidence="3" id="KW-1185">Reference proteome</keyword>
<evidence type="ECO:0000313" key="2">
    <source>
        <dbReference type="EMBL" id="MBL6082223.1"/>
    </source>
</evidence>
<dbReference type="PROSITE" id="PS50925">
    <property type="entry name" value="BLUF"/>
    <property type="match status" value="1"/>
</dbReference>
<sequence length="144" mass="16115">MSEPFYRLAYFSRNMVVGPFEMQDAEVQRILAASRRNNTVAEVTGALLFNGRCFAQILEGPLDAVETTFERIQRDQRHSDITVLELTPVTLRSFATWSMAFAGKPEETRMSFNALNEASVERTGAAAQLFELLHGLVLREEGAA</sequence>
<evidence type="ECO:0000313" key="3">
    <source>
        <dbReference type="Proteomes" id="UP000660885"/>
    </source>
</evidence>
<evidence type="ECO:0000259" key="1">
    <source>
        <dbReference type="PROSITE" id="PS50925"/>
    </source>
</evidence>
<dbReference type="SUPFAM" id="SSF54975">
    <property type="entry name" value="Acylphosphatase/BLUF domain-like"/>
    <property type="match status" value="1"/>
</dbReference>
<dbReference type="Pfam" id="PF04940">
    <property type="entry name" value="BLUF"/>
    <property type="match status" value="1"/>
</dbReference>
<dbReference type="Gene3D" id="3.30.70.100">
    <property type="match status" value="1"/>
</dbReference>
<reference evidence="2 3" key="1">
    <citation type="submission" date="2021-01" db="EMBL/GenBank/DDBJ databases">
        <title>Belnapia mucosa sp. nov. and Belnapia arida sp. nov., isolated from the Tabernas Desert (Almeria, Spain).</title>
        <authorList>
            <person name="Molina-Menor E."/>
            <person name="Vidal-Verdu A."/>
            <person name="Calonge A."/>
            <person name="Satari L."/>
            <person name="Pereto J."/>
            <person name="Porcar M."/>
        </authorList>
    </citation>
    <scope>NUCLEOTIDE SEQUENCE [LARGE SCALE GENOMIC DNA]</scope>
    <source>
        <strain evidence="2 3">T18</strain>
    </source>
</reference>
<dbReference type="InterPro" id="IPR036046">
    <property type="entry name" value="Acylphosphatase-like_dom_sf"/>
</dbReference>
<dbReference type="InterPro" id="IPR007024">
    <property type="entry name" value="BLUF_domain"/>
</dbReference>
<dbReference type="EMBL" id="JAETWB010000053">
    <property type="protein sequence ID" value="MBL6082223.1"/>
    <property type="molecule type" value="Genomic_DNA"/>
</dbReference>
<dbReference type="SMART" id="SM01034">
    <property type="entry name" value="BLUF"/>
    <property type="match status" value="1"/>
</dbReference>
<accession>A0ABS1UC27</accession>
<comment type="caution">
    <text evidence="2">The sequence shown here is derived from an EMBL/GenBank/DDBJ whole genome shotgun (WGS) entry which is preliminary data.</text>
</comment>
<organism evidence="2 3">
    <name type="scientific">Belnapia arida</name>
    <dbReference type="NCBI Taxonomy" id="2804533"/>
    <lineage>
        <taxon>Bacteria</taxon>
        <taxon>Pseudomonadati</taxon>
        <taxon>Pseudomonadota</taxon>
        <taxon>Alphaproteobacteria</taxon>
        <taxon>Acetobacterales</taxon>
        <taxon>Roseomonadaceae</taxon>
        <taxon>Belnapia</taxon>
    </lineage>
</organism>
<feature type="domain" description="BLUF" evidence="1">
    <location>
        <begin position="5"/>
        <end position="100"/>
    </location>
</feature>
<dbReference type="RefSeq" id="WP_202835433.1">
    <property type="nucleotide sequence ID" value="NZ_JAETWB010000053.1"/>
</dbReference>
<protein>
    <submittedName>
        <fullName evidence="2">BLUF domain-containing protein</fullName>
    </submittedName>
</protein>